<evidence type="ECO:0000313" key="1">
    <source>
        <dbReference type="EMBL" id="MBX60321.1"/>
    </source>
</evidence>
<accession>A0A2P2Q025</accession>
<sequence>MMPQVCSNSWISCHKMTLKLRHLPEQSSTLQHFSTNNFSNSVSSWS</sequence>
<reference evidence="1" key="1">
    <citation type="submission" date="2018-02" db="EMBL/GenBank/DDBJ databases">
        <title>Rhizophora mucronata_Transcriptome.</title>
        <authorList>
            <person name="Meera S.P."/>
            <person name="Sreeshan A."/>
            <person name="Augustine A."/>
        </authorList>
    </citation>
    <scope>NUCLEOTIDE SEQUENCE</scope>
    <source>
        <tissue evidence="1">Leaf</tissue>
    </source>
</reference>
<dbReference type="AlphaFoldDB" id="A0A2P2Q025"/>
<name>A0A2P2Q025_RHIMU</name>
<protein>
    <submittedName>
        <fullName evidence="1">Uncharacterized protein</fullName>
    </submittedName>
</protein>
<organism evidence="1">
    <name type="scientific">Rhizophora mucronata</name>
    <name type="common">Asiatic mangrove</name>
    <dbReference type="NCBI Taxonomy" id="61149"/>
    <lineage>
        <taxon>Eukaryota</taxon>
        <taxon>Viridiplantae</taxon>
        <taxon>Streptophyta</taxon>
        <taxon>Embryophyta</taxon>
        <taxon>Tracheophyta</taxon>
        <taxon>Spermatophyta</taxon>
        <taxon>Magnoliopsida</taxon>
        <taxon>eudicotyledons</taxon>
        <taxon>Gunneridae</taxon>
        <taxon>Pentapetalae</taxon>
        <taxon>rosids</taxon>
        <taxon>fabids</taxon>
        <taxon>Malpighiales</taxon>
        <taxon>Rhizophoraceae</taxon>
        <taxon>Rhizophora</taxon>
    </lineage>
</organism>
<dbReference type="EMBL" id="GGEC01079837">
    <property type="protein sequence ID" value="MBX60321.1"/>
    <property type="molecule type" value="Transcribed_RNA"/>
</dbReference>
<proteinExistence type="predicted"/>